<keyword evidence="3" id="KW-1185">Reference proteome</keyword>
<dbReference type="PANTHER" id="PTHR13238">
    <property type="entry name" value="PROTEIN C21ORF59"/>
    <property type="match status" value="1"/>
</dbReference>
<comment type="caution">
    <text evidence="2">The sequence shown here is derived from an EMBL/GenBank/DDBJ whole genome shotgun (WGS) entry which is preliminary data.</text>
</comment>
<evidence type="ECO:0000256" key="1">
    <source>
        <dbReference type="ARBA" id="ARBA00009619"/>
    </source>
</evidence>
<dbReference type="PANTHER" id="PTHR13238:SF0">
    <property type="entry name" value="CILIA- AND FLAGELLA-ASSOCIATED PROTEIN 298"/>
    <property type="match status" value="1"/>
</dbReference>
<gene>
    <name evidence="2" type="ORF">V1477_016883</name>
</gene>
<keyword evidence="2" id="KW-0966">Cell projection</keyword>
<organism evidence="2 3">
    <name type="scientific">Vespula maculifrons</name>
    <name type="common">Eastern yellow jacket</name>
    <name type="synonym">Wasp</name>
    <dbReference type="NCBI Taxonomy" id="7453"/>
    <lineage>
        <taxon>Eukaryota</taxon>
        <taxon>Metazoa</taxon>
        <taxon>Ecdysozoa</taxon>
        <taxon>Arthropoda</taxon>
        <taxon>Hexapoda</taxon>
        <taxon>Insecta</taxon>
        <taxon>Pterygota</taxon>
        <taxon>Neoptera</taxon>
        <taxon>Endopterygota</taxon>
        <taxon>Hymenoptera</taxon>
        <taxon>Apocrita</taxon>
        <taxon>Aculeata</taxon>
        <taxon>Vespoidea</taxon>
        <taxon>Vespidae</taxon>
        <taxon>Vespinae</taxon>
        <taxon>Vespula</taxon>
    </lineage>
</organism>
<reference evidence="2 3" key="1">
    <citation type="journal article" date="2024" name="Ann. Entomol. Soc. Am.">
        <title>Genomic analyses of the southern and eastern yellowjacket wasps (Hymenoptera: Vespidae) reveal evolutionary signatures of social life.</title>
        <authorList>
            <person name="Catto M.A."/>
            <person name="Caine P.B."/>
            <person name="Orr S.E."/>
            <person name="Hunt B.G."/>
            <person name="Goodisman M.A.D."/>
        </authorList>
    </citation>
    <scope>NUCLEOTIDE SEQUENCE [LARGE SCALE GENOMIC DNA]</scope>
    <source>
        <strain evidence="2">232</strain>
        <tissue evidence="2">Head and thorax</tissue>
    </source>
</reference>
<dbReference type="InterPro" id="IPR021298">
    <property type="entry name" value="CFAP298"/>
</dbReference>
<name>A0ABD2B4H1_VESMC</name>
<keyword evidence="2" id="KW-0969">Cilium</keyword>
<dbReference type="AlphaFoldDB" id="A0ABD2B4H1"/>
<evidence type="ECO:0000313" key="3">
    <source>
        <dbReference type="Proteomes" id="UP001607303"/>
    </source>
</evidence>
<comment type="similarity">
    <text evidence="1">Belongs to the CFAP298 family.</text>
</comment>
<protein>
    <submittedName>
        <fullName evidence="2">Cilia- and flagella-associated protein 298 isoform X1</fullName>
    </submittedName>
</protein>
<keyword evidence="2" id="KW-0282">Flagellum</keyword>
<dbReference type="EMBL" id="JAYRBN010000100">
    <property type="protein sequence ID" value="KAL2727607.1"/>
    <property type="molecule type" value="Genomic_DNA"/>
</dbReference>
<accession>A0ABD2B4H1</accession>
<sequence length="85" mass="10112">MLRVTMEISDNTANKMVRLHVKKGDESQFLYETHVDAMVEDVLYEVTIIYNGRLKILRICYGNQSRENIIIIMLQRRRIVSNRRV</sequence>
<dbReference type="Proteomes" id="UP001607303">
    <property type="component" value="Unassembled WGS sequence"/>
</dbReference>
<proteinExistence type="inferred from homology"/>
<evidence type="ECO:0000313" key="2">
    <source>
        <dbReference type="EMBL" id="KAL2727607.1"/>
    </source>
</evidence>